<dbReference type="PANTHER" id="PTHR33077:SF90">
    <property type="entry name" value="PROTEIN TIFY 7"/>
    <property type="match status" value="1"/>
</dbReference>
<comment type="domain">
    <text evidence="4">The jas domain is required for interaction with COI1.</text>
</comment>
<name>A0A199UND2_ANACO</name>
<feature type="region of interest" description="Disordered" evidence="5">
    <location>
        <begin position="258"/>
        <end position="326"/>
    </location>
</feature>
<comment type="subcellular location">
    <subcellularLocation>
        <location evidence="4">Nucleus</location>
    </subcellularLocation>
</comment>
<dbReference type="GO" id="GO:0009611">
    <property type="term" value="P:response to wounding"/>
    <property type="evidence" value="ECO:0007669"/>
    <property type="project" value="UniProtKB-UniRule"/>
</dbReference>
<feature type="compositionally biased region" description="Polar residues" evidence="5">
    <location>
        <begin position="258"/>
        <end position="267"/>
    </location>
</feature>
<feature type="region of interest" description="Disordered" evidence="5">
    <location>
        <begin position="1"/>
        <end position="25"/>
    </location>
</feature>
<organism evidence="7 8">
    <name type="scientific">Ananas comosus</name>
    <name type="common">Pineapple</name>
    <name type="synonym">Ananas ananas</name>
    <dbReference type="NCBI Taxonomy" id="4615"/>
    <lineage>
        <taxon>Eukaryota</taxon>
        <taxon>Viridiplantae</taxon>
        <taxon>Streptophyta</taxon>
        <taxon>Embryophyta</taxon>
        <taxon>Tracheophyta</taxon>
        <taxon>Spermatophyta</taxon>
        <taxon>Magnoliopsida</taxon>
        <taxon>Liliopsida</taxon>
        <taxon>Poales</taxon>
        <taxon>Bromeliaceae</taxon>
        <taxon>Bromelioideae</taxon>
        <taxon>Ananas</taxon>
    </lineage>
</organism>
<evidence type="ECO:0000313" key="7">
    <source>
        <dbReference type="EMBL" id="OAY66156.1"/>
    </source>
</evidence>
<keyword evidence="2 4" id="KW-1184">Jasmonic acid signaling pathway</keyword>
<evidence type="ECO:0000313" key="8">
    <source>
        <dbReference type="Proteomes" id="UP000092600"/>
    </source>
</evidence>
<dbReference type="GO" id="GO:2000022">
    <property type="term" value="P:regulation of jasmonic acid mediated signaling pathway"/>
    <property type="evidence" value="ECO:0007669"/>
    <property type="project" value="UniProtKB-UniRule"/>
</dbReference>
<proteinExistence type="inferred from homology"/>
<dbReference type="GO" id="GO:0005634">
    <property type="term" value="C:nucleus"/>
    <property type="evidence" value="ECO:0007669"/>
    <property type="project" value="UniProtKB-SubCell"/>
</dbReference>
<dbReference type="PANTHER" id="PTHR33077">
    <property type="entry name" value="PROTEIN TIFY 4A-RELATED-RELATED"/>
    <property type="match status" value="1"/>
</dbReference>
<keyword evidence="4" id="KW-0539">Nucleus</keyword>
<comment type="caution">
    <text evidence="7">The sequence shown here is derived from an EMBL/GenBank/DDBJ whole genome shotgun (WGS) entry which is preliminary data.</text>
</comment>
<dbReference type="Pfam" id="PF06200">
    <property type="entry name" value="tify"/>
    <property type="match status" value="1"/>
</dbReference>
<evidence type="ECO:0000256" key="1">
    <source>
        <dbReference type="ARBA" id="ARBA00008614"/>
    </source>
</evidence>
<dbReference type="InterPro" id="IPR010399">
    <property type="entry name" value="Tify_dom"/>
</dbReference>
<feature type="compositionally biased region" description="Low complexity" evidence="5">
    <location>
        <begin position="386"/>
        <end position="395"/>
    </location>
</feature>
<feature type="compositionally biased region" description="Low complexity" evidence="5">
    <location>
        <begin position="273"/>
        <end position="301"/>
    </location>
</feature>
<dbReference type="InterPro" id="IPR040390">
    <property type="entry name" value="TIFY/JAZ"/>
</dbReference>
<keyword evidence="3" id="KW-0832">Ubl conjugation</keyword>
<dbReference type="InterPro" id="IPR018467">
    <property type="entry name" value="CCT_CS"/>
</dbReference>
<feature type="domain" description="Tify" evidence="6">
    <location>
        <begin position="195"/>
        <end position="230"/>
    </location>
</feature>
<reference evidence="7 8" key="1">
    <citation type="journal article" date="2016" name="DNA Res.">
        <title>The draft genome of MD-2 pineapple using hybrid error correction of long reads.</title>
        <authorList>
            <person name="Redwan R.M."/>
            <person name="Saidin A."/>
            <person name="Kumar S.V."/>
        </authorList>
    </citation>
    <scope>NUCLEOTIDE SEQUENCE [LARGE SCALE GENOMIC DNA]</scope>
    <source>
        <strain evidence="8">cv. MD2</strain>
        <tissue evidence="7">Leaf</tissue>
    </source>
</reference>
<dbReference type="PROSITE" id="PS51320">
    <property type="entry name" value="TIFY"/>
    <property type="match status" value="1"/>
</dbReference>
<evidence type="ECO:0000256" key="3">
    <source>
        <dbReference type="ARBA" id="ARBA00022843"/>
    </source>
</evidence>
<evidence type="ECO:0000259" key="6">
    <source>
        <dbReference type="PROSITE" id="PS51320"/>
    </source>
</evidence>
<dbReference type="Proteomes" id="UP000092600">
    <property type="component" value="Unassembled WGS sequence"/>
</dbReference>
<dbReference type="AlphaFoldDB" id="A0A199UND2"/>
<dbReference type="EMBL" id="LSRQ01006443">
    <property type="protein sequence ID" value="OAY66156.1"/>
    <property type="molecule type" value="Genomic_DNA"/>
</dbReference>
<comment type="similarity">
    <text evidence="1 4">Belongs to the TIFY/JAZ family.</text>
</comment>
<dbReference type="Pfam" id="PF09425">
    <property type="entry name" value="Jas_motif"/>
    <property type="match status" value="1"/>
</dbReference>
<accession>A0A199UND2</accession>
<sequence>MERDFLGINGKESAPSVKDDGRIARQDPAVFGGSAIQWPFSSKVSPVPAFMSFRAAQEQQPKKHVFDQFPSSGFQPISTVDAFEAANQKSSPVLVPQKAFGMDRHGMQQYLYAYQHQGSDSFGASAHQMNRAKAFPVVSHHPIPVGSPFFKLQSSTDSPNIAVTPLKQQPFGGGTTVNAPVAGSVVGTLAPRNMPKSSPAQLTIFYAGIVNVFDNVPLDKAQELMLFASKASNTTAVSASPKSDPVIPAAVKLVDSEGLNTKQPPTQKRSHVAPLNSSLSSPVSVASQGGSLSKSASSSNDDSIRPKSAGPLPPSKQNETSTTLPPALGATTAATIMTRAVPQARKASLARFLEKRKERMTNAVPYACAKKPSENADGFENSVMPSKSSSTDITLSSNCEESWNLAQAKNSSHSADSPSTRLEI</sequence>
<dbReference type="STRING" id="4615.A0A199UND2"/>
<dbReference type="SMART" id="SM00979">
    <property type="entry name" value="TIFY"/>
    <property type="match status" value="1"/>
</dbReference>
<evidence type="ECO:0000256" key="5">
    <source>
        <dbReference type="SAM" id="MobiDB-lite"/>
    </source>
</evidence>
<protein>
    <recommendedName>
        <fullName evidence="4">Protein TIFY</fullName>
    </recommendedName>
    <alternativeName>
        <fullName evidence="4">Jasmonate ZIM domain-containing protein</fullName>
    </alternativeName>
</protein>
<feature type="region of interest" description="Disordered" evidence="5">
    <location>
        <begin position="371"/>
        <end position="395"/>
    </location>
</feature>
<evidence type="ECO:0000256" key="2">
    <source>
        <dbReference type="ARBA" id="ARBA00022819"/>
    </source>
</evidence>
<evidence type="ECO:0000256" key="4">
    <source>
        <dbReference type="RuleBase" id="RU369065"/>
    </source>
</evidence>
<dbReference type="GO" id="GO:0031347">
    <property type="term" value="P:regulation of defense response"/>
    <property type="evidence" value="ECO:0007669"/>
    <property type="project" value="UniProtKB-UniRule"/>
</dbReference>
<feature type="region of interest" description="Disordered" evidence="5">
    <location>
        <begin position="405"/>
        <end position="424"/>
    </location>
</feature>
<gene>
    <name evidence="7" type="ORF">ACMD2_05878</name>
</gene>
<comment type="function">
    <text evidence="4">Repressor of jasmonate responses.</text>
</comment>